<dbReference type="Proteomes" id="UP001549077">
    <property type="component" value="Unassembled WGS sequence"/>
</dbReference>
<reference evidence="1 2" key="1">
    <citation type="submission" date="2024-06" db="EMBL/GenBank/DDBJ databases">
        <title>Genomic Encyclopedia of Type Strains, Phase IV (KMG-IV): sequencing the most valuable type-strain genomes for metagenomic binning, comparative biology and taxonomic classification.</title>
        <authorList>
            <person name="Goeker M."/>
        </authorList>
    </citation>
    <scope>NUCLEOTIDE SEQUENCE [LARGE SCALE GENOMIC DNA]</scope>
    <source>
        <strain evidence="1 2">DSM 29288</strain>
    </source>
</reference>
<keyword evidence="2" id="KW-1185">Reference proteome</keyword>
<sequence length="51" mass="6205">MDPYVVQQNIRRFQEMLERERDPVERAKLSRMIEREQARLEESIQQGTARS</sequence>
<name>A0ABV2MHD9_9HYPH</name>
<proteinExistence type="predicted"/>
<dbReference type="EMBL" id="JBEPMY010000008">
    <property type="protein sequence ID" value="MET3755883.1"/>
    <property type="molecule type" value="Genomic_DNA"/>
</dbReference>
<accession>A0ABV2MHD9</accession>
<evidence type="ECO:0000313" key="1">
    <source>
        <dbReference type="EMBL" id="MET3755883.1"/>
    </source>
</evidence>
<protein>
    <submittedName>
        <fullName evidence="1">Uncharacterized protein</fullName>
    </submittedName>
</protein>
<organism evidence="1 2">
    <name type="scientific">Rhizobium binae</name>
    <dbReference type="NCBI Taxonomy" id="1138190"/>
    <lineage>
        <taxon>Bacteria</taxon>
        <taxon>Pseudomonadati</taxon>
        <taxon>Pseudomonadota</taxon>
        <taxon>Alphaproteobacteria</taxon>
        <taxon>Hyphomicrobiales</taxon>
        <taxon>Rhizobiaceae</taxon>
        <taxon>Rhizobium/Agrobacterium group</taxon>
        <taxon>Rhizobium</taxon>
    </lineage>
</organism>
<evidence type="ECO:0000313" key="2">
    <source>
        <dbReference type="Proteomes" id="UP001549077"/>
    </source>
</evidence>
<dbReference type="RefSeq" id="WP_168296147.1">
    <property type="nucleotide sequence ID" value="NZ_CP071604.1"/>
</dbReference>
<dbReference type="GeneID" id="91150021"/>
<comment type="caution">
    <text evidence="1">The sequence shown here is derived from an EMBL/GenBank/DDBJ whole genome shotgun (WGS) entry which is preliminary data.</text>
</comment>
<gene>
    <name evidence="1" type="ORF">ABID08_003254</name>
</gene>